<protein>
    <submittedName>
        <fullName evidence="2">Uncharacterized protein</fullName>
    </submittedName>
</protein>
<proteinExistence type="predicted"/>
<dbReference type="EMBL" id="FOJW01000018">
    <property type="protein sequence ID" value="SFB35227.1"/>
    <property type="molecule type" value="Genomic_DNA"/>
</dbReference>
<dbReference type="AlphaFoldDB" id="A0A1I1AB92"/>
<dbReference type="RefSeq" id="WP_090241015.1">
    <property type="nucleotide sequence ID" value="NZ_FOJW01000018.1"/>
</dbReference>
<accession>A0A1I1AB92</accession>
<dbReference type="Proteomes" id="UP000198642">
    <property type="component" value="Unassembled WGS sequence"/>
</dbReference>
<dbReference type="PROSITE" id="PS51257">
    <property type="entry name" value="PROKAR_LIPOPROTEIN"/>
    <property type="match status" value="1"/>
</dbReference>
<reference evidence="2 3" key="1">
    <citation type="submission" date="2016-10" db="EMBL/GenBank/DDBJ databases">
        <authorList>
            <person name="de Groot N.N."/>
        </authorList>
    </citation>
    <scope>NUCLEOTIDE SEQUENCE [LARGE SCALE GENOMIC DNA]</scope>
    <source>
        <strain evidence="2 3">CGMCC 1.3702</strain>
    </source>
</reference>
<name>A0A1I1AB92_9BACI</name>
<sequence>MGKKFVAFIILIFLVACTEEPVIVKSDSSPEDPDQEPEIVEQENDDKEEVEAFIEFTLPEEEIMINLKMVPILDSYLQAAENRWQAIAEMTLEPIITADKDLYLLEFSCQEKLCSYLLLDRTEEKNKAYLIADLAELFQKTISPDDTKVLFHFNREQSSHLPYSDFTVIDLEKWELIPLDIHEEEQVMLDYTWPILNVEWIGNNNLSVTIPDIAEPTPENIKQWQDTEKPTTMVEFTLNTNK</sequence>
<feature type="region of interest" description="Disordered" evidence="1">
    <location>
        <begin position="25"/>
        <end position="45"/>
    </location>
</feature>
<gene>
    <name evidence="2" type="ORF">SAMN04488072_11824</name>
</gene>
<keyword evidence="3" id="KW-1185">Reference proteome</keyword>
<evidence type="ECO:0000313" key="3">
    <source>
        <dbReference type="Proteomes" id="UP000198642"/>
    </source>
</evidence>
<feature type="compositionally biased region" description="Acidic residues" evidence="1">
    <location>
        <begin position="29"/>
        <end position="45"/>
    </location>
</feature>
<dbReference type="OrthoDB" id="2829902at2"/>
<evidence type="ECO:0000256" key="1">
    <source>
        <dbReference type="SAM" id="MobiDB-lite"/>
    </source>
</evidence>
<evidence type="ECO:0000313" key="2">
    <source>
        <dbReference type="EMBL" id="SFB35227.1"/>
    </source>
</evidence>
<organism evidence="2 3">
    <name type="scientific">Lentibacillus halodurans</name>
    <dbReference type="NCBI Taxonomy" id="237679"/>
    <lineage>
        <taxon>Bacteria</taxon>
        <taxon>Bacillati</taxon>
        <taxon>Bacillota</taxon>
        <taxon>Bacilli</taxon>
        <taxon>Bacillales</taxon>
        <taxon>Bacillaceae</taxon>
        <taxon>Lentibacillus</taxon>
    </lineage>
</organism>